<keyword evidence="4" id="KW-1185">Reference proteome</keyword>
<dbReference type="STRING" id="1424294.Gferi_09135"/>
<dbReference type="RefSeq" id="WP_069975743.1">
    <property type="nucleotide sequence ID" value="NZ_CP017269.1"/>
</dbReference>
<dbReference type="KEGG" id="gfe:Gferi_09135"/>
<dbReference type="PANTHER" id="PTHR31157:SF1">
    <property type="entry name" value="SCP DOMAIN-CONTAINING PROTEIN"/>
    <property type="match status" value="1"/>
</dbReference>
<sequence>MKKTIGILALLLLFATACAPVQPQQRPMLDPQASSIFQKGAVQQIRIINNNAPLRSGHSVNSPVIASLPQDSIYNVVGESNNWYVIEGDQGQIGAVEPKDAQPHIEVPSMVGQTENIARLTPNEEELLRMLNAERVKKGLNPLKVDMEITKVARLKSQDMIDNNYFSHNSPTYGGPFDMMKQFGIHYIYAGENLAGNPSIQGAHTSLMNSQGHRDNILNPNFTHVGIGVREGSQYGKLATQMFVGR</sequence>
<feature type="chain" id="PRO_5039141833" description="SCP domain-containing protein" evidence="1">
    <location>
        <begin position="20"/>
        <end position="246"/>
    </location>
</feature>
<feature type="domain" description="SCP" evidence="2">
    <location>
        <begin position="128"/>
        <end position="242"/>
    </location>
</feature>
<dbReference type="InterPro" id="IPR014044">
    <property type="entry name" value="CAP_dom"/>
</dbReference>
<organism evidence="3 4">
    <name type="scientific">Geosporobacter ferrireducens</name>
    <dbReference type="NCBI Taxonomy" id="1424294"/>
    <lineage>
        <taxon>Bacteria</taxon>
        <taxon>Bacillati</taxon>
        <taxon>Bacillota</taxon>
        <taxon>Clostridia</taxon>
        <taxon>Peptostreptococcales</taxon>
        <taxon>Thermotaleaceae</taxon>
        <taxon>Geosporobacter</taxon>
    </lineage>
</organism>
<dbReference type="InterPro" id="IPR035940">
    <property type="entry name" value="CAP_sf"/>
</dbReference>
<dbReference type="InterPro" id="IPR014258">
    <property type="entry name" value="CAP_domain_YkwD-like"/>
</dbReference>
<dbReference type="SUPFAM" id="SSF55797">
    <property type="entry name" value="PR-1-like"/>
    <property type="match status" value="1"/>
</dbReference>
<feature type="signal peptide" evidence="1">
    <location>
        <begin position="1"/>
        <end position="19"/>
    </location>
</feature>
<dbReference type="Gene3D" id="3.40.33.10">
    <property type="entry name" value="CAP"/>
    <property type="match status" value="1"/>
</dbReference>
<protein>
    <recommendedName>
        <fullName evidence="2">SCP domain-containing protein</fullName>
    </recommendedName>
</protein>
<dbReference type="EMBL" id="CP017269">
    <property type="protein sequence ID" value="AOT69732.1"/>
    <property type="molecule type" value="Genomic_DNA"/>
</dbReference>
<accession>A0A1D8GFP4</accession>
<evidence type="ECO:0000313" key="4">
    <source>
        <dbReference type="Proteomes" id="UP000095743"/>
    </source>
</evidence>
<dbReference type="PANTHER" id="PTHR31157">
    <property type="entry name" value="SCP DOMAIN-CONTAINING PROTEIN"/>
    <property type="match status" value="1"/>
</dbReference>
<name>A0A1D8GFP4_9FIRM</name>
<gene>
    <name evidence="3" type="ORF">Gferi_09135</name>
</gene>
<dbReference type="PROSITE" id="PS51257">
    <property type="entry name" value="PROKAR_LIPOPROTEIN"/>
    <property type="match status" value="1"/>
</dbReference>
<proteinExistence type="predicted"/>
<dbReference type="AlphaFoldDB" id="A0A1D8GFP4"/>
<dbReference type="NCBIfam" id="TIGR02909">
    <property type="entry name" value="spore_YkwD"/>
    <property type="match status" value="1"/>
</dbReference>
<evidence type="ECO:0000256" key="1">
    <source>
        <dbReference type="SAM" id="SignalP"/>
    </source>
</evidence>
<keyword evidence="1" id="KW-0732">Signal</keyword>
<dbReference type="Proteomes" id="UP000095743">
    <property type="component" value="Chromosome"/>
</dbReference>
<reference evidence="3 4" key="1">
    <citation type="submission" date="2016-09" db="EMBL/GenBank/DDBJ databases">
        <title>Genomic analysis reveals versatility of anaerobic energy metabolism of Geosporobacter ferrireducens IRF9 of phylum Firmicutes.</title>
        <authorList>
            <person name="Kim S.-J."/>
        </authorList>
    </citation>
    <scope>NUCLEOTIDE SEQUENCE [LARGE SCALE GENOMIC DNA]</scope>
    <source>
        <strain evidence="3 4">IRF9</strain>
    </source>
</reference>
<evidence type="ECO:0000259" key="2">
    <source>
        <dbReference type="Pfam" id="PF00188"/>
    </source>
</evidence>
<dbReference type="CDD" id="cd05379">
    <property type="entry name" value="CAP_bacterial"/>
    <property type="match status" value="1"/>
</dbReference>
<evidence type="ECO:0000313" key="3">
    <source>
        <dbReference type="EMBL" id="AOT69732.1"/>
    </source>
</evidence>
<dbReference type="Pfam" id="PF00188">
    <property type="entry name" value="CAP"/>
    <property type="match status" value="1"/>
</dbReference>